<keyword evidence="5" id="KW-0808">Transferase</keyword>
<dbReference type="GO" id="GO:0061630">
    <property type="term" value="F:ubiquitin protein ligase activity"/>
    <property type="evidence" value="ECO:0007669"/>
    <property type="project" value="UniProtKB-EC"/>
</dbReference>
<keyword evidence="8 14" id="KW-0863">Zinc-finger</keyword>
<evidence type="ECO:0000259" key="16">
    <source>
        <dbReference type="PROSITE" id="PS50089"/>
    </source>
</evidence>
<evidence type="ECO:0000256" key="8">
    <source>
        <dbReference type="ARBA" id="ARBA00022771"/>
    </source>
</evidence>
<dbReference type="InterPro" id="IPR001841">
    <property type="entry name" value="Znf_RING"/>
</dbReference>
<dbReference type="GO" id="GO:0016020">
    <property type="term" value="C:membrane"/>
    <property type="evidence" value="ECO:0007669"/>
    <property type="project" value="UniProtKB-SubCell"/>
</dbReference>
<comment type="pathway">
    <text evidence="3">Protein modification; protein ubiquitination.</text>
</comment>
<evidence type="ECO:0000256" key="1">
    <source>
        <dbReference type="ARBA" id="ARBA00000900"/>
    </source>
</evidence>
<dbReference type="PROSITE" id="PS50089">
    <property type="entry name" value="ZF_RING_2"/>
    <property type="match status" value="1"/>
</dbReference>
<comment type="caution">
    <text evidence="17">The sequence shown here is derived from an EMBL/GenBank/DDBJ whole genome shotgun (WGS) entry which is preliminary data.</text>
</comment>
<protein>
    <recommendedName>
        <fullName evidence="4">RING-type E3 ubiquitin transferase</fullName>
        <ecNumber evidence="4">2.3.2.27</ecNumber>
    </recommendedName>
</protein>
<gene>
    <name evidence="17" type="ORF">DVH24_029494</name>
</gene>
<dbReference type="Gene3D" id="3.30.40.10">
    <property type="entry name" value="Zinc/RING finger domain, C3HC4 (zinc finger)"/>
    <property type="match status" value="1"/>
</dbReference>
<keyword evidence="11 15" id="KW-1133">Transmembrane helix</keyword>
<sequence>MGYKLYTIQSPISQPPPPPPSPKTNLSMLYYGLIVFGTAGIILAMYNLIFIKWTSRRHGQSPASRPSNSLVDLSRTRRSRSFENLGSFRYQKKEGSTTKEENSVECAVCLSVFEDGEEIRKLPTCKHSFHAPCIDMWLYSHSDCPLCRTPVPVSSWCHPQLTTTPEDNSREGLLV</sequence>
<comment type="subcellular location">
    <subcellularLocation>
        <location evidence="2">Membrane</location>
        <topology evidence="2">Single-pass membrane protein</topology>
    </subcellularLocation>
</comment>
<keyword evidence="7" id="KW-0479">Metal-binding</keyword>
<evidence type="ECO:0000256" key="10">
    <source>
        <dbReference type="ARBA" id="ARBA00022833"/>
    </source>
</evidence>
<dbReference type="SMART" id="SM00184">
    <property type="entry name" value="RING"/>
    <property type="match status" value="1"/>
</dbReference>
<evidence type="ECO:0000313" key="17">
    <source>
        <dbReference type="EMBL" id="RXH74773.1"/>
    </source>
</evidence>
<evidence type="ECO:0000256" key="12">
    <source>
        <dbReference type="ARBA" id="ARBA00023136"/>
    </source>
</evidence>
<dbReference type="AlphaFoldDB" id="A0A498I0X2"/>
<keyword evidence="9" id="KW-0833">Ubl conjugation pathway</keyword>
<dbReference type="InterPro" id="IPR013083">
    <property type="entry name" value="Znf_RING/FYVE/PHD"/>
</dbReference>
<dbReference type="Proteomes" id="UP000290289">
    <property type="component" value="Chromosome 15"/>
</dbReference>
<evidence type="ECO:0000256" key="14">
    <source>
        <dbReference type="PROSITE-ProRule" id="PRU00175"/>
    </source>
</evidence>
<organism evidence="17 18">
    <name type="scientific">Malus domestica</name>
    <name type="common">Apple</name>
    <name type="synonym">Pyrus malus</name>
    <dbReference type="NCBI Taxonomy" id="3750"/>
    <lineage>
        <taxon>Eukaryota</taxon>
        <taxon>Viridiplantae</taxon>
        <taxon>Streptophyta</taxon>
        <taxon>Embryophyta</taxon>
        <taxon>Tracheophyta</taxon>
        <taxon>Spermatophyta</taxon>
        <taxon>Magnoliopsida</taxon>
        <taxon>eudicotyledons</taxon>
        <taxon>Gunneridae</taxon>
        <taxon>Pentapetalae</taxon>
        <taxon>rosids</taxon>
        <taxon>fabids</taxon>
        <taxon>Rosales</taxon>
        <taxon>Rosaceae</taxon>
        <taxon>Amygdaloideae</taxon>
        <taxon>Maleae</taxon>
        <taxon>Malus</taxon>
    </lineage>
</organism>
<feature type="domain" description="RING-type" evidence="16">
    <location>
        <begin position="106"/>
        <end position="148"/>
    </location>
</feature>
<dbReference type="PANTHER" id="PTHR46913">
    <property type="entry name" value="RING-H2 FINGER PROTEIN ATL16"/>
    <property type="match status" value="1"/>
</dbReference>
<comment type="catalytic activity">
    <reaction evidence="1">
        <text>S-ubiquitinyl-[E2 ubiquitin-conjugating enzyme]-L-cysteine + [acceptor protein]-L-lysine = [E2 ubiquitin-conjugating enzyme]-L-cysteine + N(6)-ubiquitinyl-[acceptor protein]-L-lysine.</text>
        <dbReference type="EC" id="2.3.2.27"/>
    </reaction>
</comment>
<dbReference type="UniPathway" id="UPA00143"/>
<dbReference type="SUPFAM" id="SSF57850">
    <property type="entry name" value="RING/U-box"/>
    <property type="match status" value="1"/>
</dbReference>
<evidence type="ECO:0000256" key="2">
    <source>
        <dbReference type="ARBA" id="ARBA00004167"/>
    </source>
</evidence>
<evidence type="ECO:0000256" key="9">
    <source>
        <dbReference type="ARBA" id="ARBA00022786"/>
    </source>
</evidence>
<dbReference type="FunFam" id="3.30.40.10:FF:000609">
    <property type="entry name" value="RING-H2 finger protein ATL1"/>
    <property type="match status" value="1"/>
</dbReference>
<dbReference type="EC" id="2.3.2.27" evidence="4"/>
<evidence type="ECO:0000256" key="11">
    <source>
        <dbReference type="ARBA" id="ARBA00022989"/>
    </source>
</evidence>
<evidence type="ECO:0000256" key="3">
    <source>
        <dbReference type="ARBA" id="ARBA00004906"/>
    </source>
</evidence>
<keyword evidence="12 15" id="KW-0472">Membrane</keyword>
<dbReference type="Pfam" id="PF13639">
    <property type="entry name" value="zf-RING_2"/>
    <property type="match status" value="1"/>
</dbReference>
<evidence type="ECO:0000256" key="6">
    <source>
        <dbReference type="ARBA" id="ARBA00022692"/>
    </source>
</evidence>
<dbReference type="InterPro" id="IPR044600">
    <property type="entry name" value="ATL1/ATL16-like"/>
</dbReference>
<dbReference type="EMBL" id="RDQH01000341">
    <property type="protein sequence ID" value="RXH74773.1"/>
    <property type="molecule type" value="Genomic_DNA"/>
</dbReference>
<dbReference type="GO" id="GO:0016567">
    <property type="term" value="P:protein ubiquitination"/>
    <property type="evidence" value="ECO:0007669"/>
    <property type="project" value="UniProtKB-UniPathway"/>
</dbReference>
<keyword evidence="6 15" id="KW-0812">Transmembrane</keyword>
<evidence type="ECO:0000313" key="18">
    <source>
        <dbReference type="Proteomes" id="UP000290289"/>
    </source>
</evidence>
<evidence type="ECO:0000256" key="13">
    <source>
        <dbReference type="ARBA" id="ARBA00024209"/>
    </source>
</evidence>
<keyword evidence="18" id="KW-1185">Reference proteome</keyword>
<name>A0A498I0X2_MALDO</name>
<evidence type="ECO:0000256" key="15">
    <source>
        <dbReference type="SAM" id="Phobius"/>
    </source>
</evidence>
<reference evidence="17 18" key="1">
    <citation type="submission" date="2018-10" db="EMBL/GenBank/DDBJ databases">
        <title>A high-quality apple genome assembly.</title>
        <authorList>
            <person name="Hu J."/>
        </authorList>
    </citation>
    <scope>NUCLEOTIDE SEQUENCE [LARGE SCALE GENOMIC DNA]</scope>
    <source>
        <strain evidence="18">cv. HFTH1</strain>
        <tissue evidence="17">Young leaf</tissue>
    </source>
</reference>
<evidence type="ECO:0000256" key="7">
    <source>
        <dbReference type="ARBA" id="ARBA00022723"/>
    </source>
</evidence>
<feature type="transmembrane region" description="Helical" evidence="15">
    <location>
        <begin position="28"/>
        <end position="51"/>
    </location>
</feature>
<dbReference type="GO" id="GO:0008270">
    <property type="term" value="F:zinc ion binding"/>
    <property type="evidence" value="ECO:0007669"/>
    <property type="project" value="UniProtKB-KW"/>
</dbReference>
<proteinExistence type="inferred from homology"/>
<dbReference type="CDD" id="cd16461">
    <property type="entry name" value="RING-H2_EL5-like"/>
    <property type="match status" value="1"/>
</dbReference>
<dbReference type="PANTHER" id="PTHR46913:SF1">
    <property type="entry name" value="RING-H2 FINGER PROTEIN ATL16"/>
    <property type="match status" value="1"/>
</dbReference>
<keyword evidence="10" id="KW-0862">Zinc</keyword>
<comment type="similarity">
    <text evidence="13">Belongs to the RING-type zinc finger family. ATL subfamily.</text>
</comment>
<accession>A0A498I0X2</accession>
<evidence type="ECO:0000256" key="5">
    <source>
        <dbReference type="ARBA" id="ARBA00022679"/>
    </source>
</evidence>
<evidence type="ECO:0000256" key="4">
    <source>
        <dbReference type="ARBA" id="ARBA00012483"/>
    </source>
</evidence>